<name>A0A1Y3AQ22_EURMA</name>
<dbReference type="Pfam" id="PF08736">
    <property type="entry name" value="FA"/>
    <property type="match status" value="1"/>
</dbReference>
<dbReference type="Gene3D" id="2.30.29.30">
    <property type="entry name" value="Pleckstrin-homology domain (PH domain)/Phosphotyrosine-binding domain (PTB)"/>
    <property type="match status" value="1"/>
</dbReference>
<comment type="caution">
    <text evidence="2">The sequence shown here is derived from an EMBL/GenBank/DDBJ whole genome shotgun (WGS) entry which is preliminary data.</text>
</comment>
<evidence type="ECO:0000313" key="2">
    <source>
        <dbReference type="EMBL" id="OTF69275.1"/>
    </source>
</evidence>
<evidence type="ECO:0000259" key="1">
    <source>
        <dbReference type="PROSITE" id="PS50057"/>
    </source>
</evidence>
<dbReference type="InterPro" id="IPR000299">
    <property type="entry name" value="FERM_domain"/>
</dbReference>
<feature type="non-terminal residue" evidence="2">
    <location>
        <position position="179"/>
    </location>
</feature>
<dbReference type="FunFam" id="2.30.29.30:FF:000002">
    <property type="entry name" value="Band 4.1-like protein 5 isoform 1"/>
    <property type="match status" value="1"/>
</dbReference>
<dbReference type="InterPro" id="IPR051835">
    <property type="entry name" value="RAC1-GEF"/>
</dbReference>
<dbReference type="EMBL" id="MUJZ01071424">
    <property type="protein sequence ID" value="OTF69275.1"/>
    <property type="molecule type" value="Genomic_DNA"/>
</dbReference>
<sequence length="179" mass="21510">MYGVKLSSVKDHEGVPLNLAVIHHGILIFQNYTKVNTFDWIKIRKLSFKRKRFFIKLHQEEFFGDVLEFVFQHRNECKNFWKKCIEQHSFFKCIEIKQKTRKKIRIFSHGSSFRYTGRTQQQISEFIKTNNMIIQQRPFQRSNSMKFNSLQKDHGFNHHDECENNSLMNTSSSCNNDHD</sequence>
<dbReference type="InterPro" id="IPR011993">
    <property type="entry name" value="PH-like_dom_sf"/>
</dbReference>
<dbReference type="Proteomes" id="UP000194236">
    <property type="component" value="Unassembled WGS sequence"/>
</dbReference>
<evidence type="ECO:0000313" key="3">
    <source>
        <dbReference type="Proteomes" id="UP000194236"/>
    </source>
</evidence>
<protein>
    <submittedName>
        <fullName evidence="2">FERM, RhoGEF and pleckstrin domain-containing protein 2-like protein</fullName>
    </submittedName>
</protein>
<accession>A0A1Y3AQ22</accession>
<dbReference type="SUPFAM" id="SSF50729">
    <property type="entry name" value="PH domain-like"/>
    <property type="match status" value="1"/>
</dbReference>
<organism evidence="2 3">
    <name type="scientific">Euroglyphus maynei</name>
    <name type="common">Mayne's house dust mite</name>
    <dbReference type="NCBI Taxonomy" id="6958"/>
    <lineage>
        <taxon>Eukaryota</taxon>
        <taxon>Metazoa</taxon>
        <taxon>Ecdysozoa</taxon>
        <taxon>Arthropoda</taxon>
        <taxon>Chelicerata</taxon>
        <taxon>Arachnida</taxon>
        <taxon>Acari</taxon>
        <taxon>Acariformes</taxon>
        <taxon>Sarcoptiformes</taxon>
        <taxon>Astigmata</taxon>
        <taxon>Psoroptidia</taxon>
        <taxon>Analgoidea</taxon>
        <taxon>Pyroglyphidae</taxon>
        <taxon>Pyroglyphinae</taxon>
        <taxon>Euroglyphus</taxon>
    </lineage>
</organism>
<reference evidence="2 3" key="1">
    <citation type="submission" date="2017-03" db="EMBL/GenBank/DDBJ databases">
        <title>Genome Survey of Euroglyphus maynei.</title>
        <authorList>
            <person name="Arlian L.G."/>
            <person name="Morgan M.S."/>
            <person name="Rider S.D."/>
        </authorList>
    </citation>
    <scope>NUCLEOTIDE SEQUENCE [LARGE SCALE GENOMIC DNA]</scope>
    <source>
        <strain evidence="2">Arlian Lab</strain>
        <tissue evidence="2">Whole body</tissue>
    </source>
</reference>
<proteinExistence type="predicted"/>
<dbReference type="InterPro" id="IPR018980">
    <property type="entry name" value="FERM_PH-like_C"/>
</dbReference>
<dbReference type="PROSITE" id="PS50057">
    <property type="entry name" value="FERM_3"/>
    <property type="match status" value="1"/>
</dbReference>
<dbReference type="PANTHER" id="PTHR45858:SF5">
    <property type="entry name" value="MOESIN_EZRIN_RADIXIN HOMOLOG 1"/>
    <property type="match status" value="1"/>
</dbReference>
<dbReference type="SMART" id="SM01195">
    <property type="entry name" value="FA"/>
    <property type="match status" value="1"/>
</dbReference>
<dbReference type="PANTHER" id="PTHR45858">
    <property type="entry name" value="FERM DOMAIN CONTAINING PROTEIN"/>
    <property type="match status" value="1"/>
</dbReference>
<dbReference type="Pfam" id="PF09380">
    <property type="entry name" value="FERM_C"/>
    <property type="match status" value="1"/>
</dbReference>
<gene>
    <name evidence="2" type="ORF">BLA29_009800</name>
</gene>
<dbReference type="GO" id="GO:0005085">
    <property type="term" value="F:guanyl-nucleotide exchange factor activity"/>
    <property type="evidence" value="ECO:0007669"/>
    <property type="project" value="TreeGrafter"/>
</dbReference>
<keyword evidence="3" id="KW-1185">Reference proteome</keyword>
<dbReference type="SMART" id="SM01196">
    <property type="entry name" value="FERM_C"/>
    <property type="match status" value="1"/>
</dbReference>
<dbReference type="InterPro" id="IPR014847">
    <property type="entry name" value="FA"/>
</dbReference>
<dbReference type="OrthoDB" id="9990815at2759"/>
<dbReference type="AlphaFoldDB" id="A0A1Y3AQ22"/>
<feature type="domain" description="FERM" evidence="1">
    <location>
        <begin position="1"/>
        <end position="95"/>
    </location>
</feature>